<evidence type="ECO:0000313" key="1">
    <source>
        <dbReference type="EMBL" id="POM76604.1"/>
    </source>
</evidence>
<proteinExistence type="predicted"/>
<dbReference type="EMBL" id="NCKW01003415">
    <property type="protein sequence ID" value="POM76604.1"/>
    <property type="molecule type" value="Genomic_DNA"/>
</dbReference>
<name>A0A2P4YFN3_9STRA</name>
<evidence type="ECO:0000313" key="2">
    <source>
        <dbReference type="Proteomes" id="UP000237271"/>
    </source>
</evidence>
<dbReference type="AlphaFoldDB" id="A0A2P4YFN3"/>
<dbReference type="OrthoDB" id="103564at2759"/>
<protein>
    <submittedName>
        <fullName evidence="1">Uncharacterized protein</fullName>
    </submittedName>
</protein>
<comment type="caution">
    <text evidence="1">The sequence shown here is derived from an EMBL/GenBank/DDBJ whole genome shotgun (WGS) entry which is preliminary data.</text>
</comment>
<reference evidence="1 2" key="1">
    <citation type="journal article" date="2017" name="Genome Biol. Evol.">
        <title>Phytophthora megakarya and P. palmivora, closely related causal agents of cacao black pod rot, underwent increases in genome sizes and gene numbers by different mechanisms.</title>
        <authorList>
            <person name="Ali S.S."/>
            <person name="Shao J."/>
            <person name="Lary D.J."/>
            <person name="Kronmiller B."/>
            <person name="Shen D."/>
            <person name="Strem M.D."/>
            <person name="Amoako-Attah I."/>
            <person name="Akrofi A.Y."/>
            <person name="Begoude B.A."/>
            <person name="Ten Hoopen G.M."/>
            <person name="Coulibaly K."/>
            <person name="Kebe B.I."/>
            <person name="Melnick R.L."/>
            <person name="Guiltinan M.J."/>
            <person name="Tyler B.M."/>
            <person name="Meinhardt L.W."/>
            <person name="Bailey B.A."/>
        </authorList>
    </citation>
    <scope>NUCLEOTIDE SEQUENCE [LARGE SCALE GENOMIC DNA]</scope>
    <source>
        <strain evidence="2">sbr112.9</strain>
    </source>
</reference>
<sequence>MGHGKAVSNQEYWRVIGLYDAGVSLREISRKTGLTAERGPQIDSVSEVARAGRRPALTEREVRQLNRDAATGGKFATELKIDPGIKAAVTTVHRLLKRVDHLVYTQMDPTLPRTAATRNAVGKRNLVIVRCLQNSEDFIYTLSEYKLLFARANYGIDYVFQHENVFIYASHCIPIENLSAAMTARVYSHGRQYRTAVILSAWAATEEAYLQKLINPKPRRRLAVIKTKGALTKY</sequence>
<dbReference type="Proteomes" id="UP000237271">
    <property type="component" value="Unassembled WGS sequence"/>
</dbReference>
<accession>A0A2P4YFN3</accession>
<gene>
    <name evidence="1" type="ORF">PHPALM_6138</name>
</gene>
<organism evidence="1 2">
    <name type="scientific">Phytophthora palmivora</name>
    <dbReference type="NCBI Taxonomy" id="4796"/>
    <lineage>
        <taxon>Eukaryota</taxon>
        <taxon>Sar</taxon>
        <taxon>Stramenopiles</taxon>
        <taxon>Oomycota</taxon>
        <taxon>Peronosporomycetes</taxon>
        <taxon>Peronosporales</taxon>
        <taxon>Peronosporaceae</taxon>
        <taxon>Phytophthora</taxon>
    </lineage>
</organism>
<keyword evidence="2" id="KW-1185">Reference proteome</keyword>